<dbReference type="Gene3D" id="3.30.70.100">
    <property type="match status" value="1"/>
</dbReference>
<reference evidence="3 4" key="1">
    <citation type="submission" date="2018-06" db="EMBL/GenBank/DDBJ databases">
        <title>Pseudomonas diversity within urban Lake Michigan freshwaters.</title>
        <authorList>
            <person name="Batrich M."/>
            <person name="Hatzopoulos T."/>
            <person name="Putonti C."/>
        </authorList>
    </citation>
    <scope>NUCLEOTIDE SEQUENCE [LARGE SCALE GENOMIC DNA]</scope>
    <source>
        <strain evidence="3 4">MB-090714</strain>
    </source>
</reference>
<dbReference type="InterPro" id="IPR017969">
    <property type="entry name" value="Heavy-metal-associated_CS"/>
</dbReference>
<keyword evidence="1" id="KW-0479">Metal-binding</keyword>
<feature type="domain" description="HMA" evidence="2">
    <location>
        <begin position="2"/>
        <end position="65"/>
    </location>
</feature>
<comment type="caution">
    <text evidence="3">The sequence shown here is derived from an EMBL/GenBank/DDBJ whole genome shotgun (WGS) entry which is preliminary data.</text>
</comment>
<accession>A0A2V4KSB0</accession>
<gene>
    <name evidence="3" type="ORF">DMO17_10815</name>
</gene>
<dbReference type="SUPFAM" id="SSF55008">
    <property type="entry name" value="HMA, heavy metal-associated domain"/>
    <property type="match status" value="1"/>
</dbReference>
<dbReference type="InterPro" id="IPR036163">
    <property type="entry name" value="HMA_dom_sf"/>
</dbReference>
<dbReference type="PROSITE" id="PS50846">
    <property type="entry name" value="HMA_2"/>
    <property type="match status" value="1"/>
</dbReference>
<dbReference type="Pfam" id="PF00403">
    <property type="entry name" value="HMA"/>
    <property type="match status" value="1"/>
</dbReference>
<protein>
    <submittedName>
        <fullName evidence="3">Copper-binding protein</fullName>
    </submittedName>
</protein>
<evidence type="ECO:0000313" key="4">
    <source>
        <dbReference type="Proteomes" id="UP000248146"/>
    </source>
</evidence>
<dbReference type="RefSeq" id="WP_110682498.1">
    <property type="nucleotide sequence ID" value="NZ_QJRX01000005.1"/>
</dbReference>
<dbReference type="EMBL" id="QJRX01000005">
    <property type="protein sequence ID" value="PYC24555.1"/>
    <property type="molecule type" value="Genomic_DNA"/>
</dbReference>
<sequence>MKSVELQVEGMTCGSCVRHVNAALTPVAGVAEVEVDLAAGRVRVAGDADLQVLLAALQDAGYPARLAAADGQAPAAAKAHCCGTCHS</sequence>
<dbReference type="AlphaFoldDB" id="A0A2V4KSB0"/>
<proteinExistence type="predicted"/>
<evidence type="ECO:0000256" key="1">
    <source>
        <dbReference type="ARBA" id="ARBA00022723"/>
    </source>
</evidence>
<dbReference type="InterPro" id="IPR006121">
    <property type="entry name" value="HMA_dom"/>
</dbReference>
<organism evidence="3 4">
    <name type="scientific">Aquipseudomonas alcaligenes</name>
    <name type="common">Pseudomonas alcaligenes</name>
    <dbReference type="NCBI Taxonomy" id="43263"/>
    <lineage>
        <taxon>Bacteria</taxon>
        <taxon>Pseudomonadati</taxon>
        <taxon>Pseudomonadota</taxon>
        <taxon>Gammaproteobacteria</taxon>
        <taxon>Pseudomonadales</taxon>
        <taxon>Pseudomonadaceae</taxon>
        <taxon>Aquipseudomonas</taxon>
    </lineage>
</organism>
<name>A0A2V4KSB0_AQUAC</name>
<dbReference type="OrthoDB" id="9814359at2"/>
<dbReference type="Proteomes" id="UP000248146">
    <property type="component" value="Unassembled WGS sequence"/>
</dbReference>
<evidence type="ECO:0000259" key="2">
    <source>
        <dbReference type="PROSITE" id="PS50846"/>
    </source>
</evidence>
<dbReference type="GO" id="GO:0046872">
    <property type="term" value="F:metal ion binding"/>
    <property type="evidence" value="ECO:0007669"/>
    <property type="project" value="UniProtKB-KW"/>
</dbReference>
<evidence type="ECO:0000313" key="3">
    <source>
        <dbReference type="EMBL" id="PYC24555.1"/>
    </source>
</evidence>
<dbReference type="PROSITE" id="PS01047">
    <property type="entry name" value="HMA_1"/>
    <property type="match status" value="1"/>
</dbReference>
<dbReference type="CDD" id="cd00371">
    <property type="entry name" value="HMA"/>
    <property type="match status" value="1"/>
</dbReference>